<protein>
    <recommendedName>
        <fullName evidence="4">DUF2790 domain-containing protein</fullName>
    </recommendedName>
</protein>
<name>A0A1G8DIH9_9PSED</name>
<proteinExistence type="predicted"/>
<dbReference type="OrthoDB" id="7029741at2"/>
<dbReference type="AlphaFoldDB" id="A0A1G8DIH9"/>
<organism evidence="2 3">
    <name type="scientific">Pseudomonas abietaniphila</name>
    <dbReference type="NCBI Taxonomy" id="89065"/>
    <lineage>
        <taxon>Bacteria</taxon>
        <taxon>Pseudomonadati</taxon>
        <taxon>Pseudomonadota</taxon>
        <taxon>Gammaproteobacteria</taxon>
        <taxon>Pseudomonadales</taxon>
        <taxon>Pseudomonadaceae</taxon>
        <taxon>Pseudomonas</taxon>
    </lineage>
</organism>
<dbReference type="Pfam" id="PF10976">
    <property type="entry name" value="DUF2790"/>
    <property type="match status" value="1"/>
</dbReference>
<dbReference type="InterPro" id="IPR021245">
    <property type="entry name" value="DUF2790"/>
</dbReference>
<dbReference type="Gene3D" id="2.30.140.50">
    <property type="entry name" value="Protein of unknown function DUF2790"/>
    <property type="match status" value="1"/>
</dbReference>
<keyword evidence="1" id="KW-0732">Signal</keyword>
<evidence type="ECO:0000313" key="3">
    <source>
        <dbReference type="Proteomes" id="UP000182894"/>
    </source>
</evidence>
<keyword evidence="3" id="KW-1185">Reference proteome</keyword>
<reference evidence="3" key="1">
    <citation type="submission" date="2016-10" db="EMBL/GenBank/DDBJ databases">
        <authorList>
            <person name="Varghese N."/>
            <person name="Submissions S."/>
        </authorList>
    </citation>
    <scope>NUCLEOTIDE SEQUENCE [LARGE SCALE GENOMIC DNA]</scope>
    <source>
        <strain evidence="3">ATCC 700689</strain>
    </source>
</reference>
<sequence>MKTTLIALTLTALSSFALTANADVKNMPQVQEYTYGTKVDIAEVTKTPNLNFCGVRPVDLGYVDHMGKAHTLRYETSGNTCLGDN</sequence>
<dbReference type="RefSeq" id="WP_074753223.1">
    <property type="nucleotide sequence ID" value="NZ_FNCO01000007.1"/>
</dbReference>
<evidence type="ECO:0000313" key="2">
    <source>
        <dbReference type="EMBL" id="SDH57170.1"/>
    </source>
</evidence>
<dbReference type="EMBL" id="FNCO01000007">
    <property type="protein sequence ID" value="SDH57170.1"/>
    <property type="molecule type" value="Genomic_DNA"/>
</dbReference>
<evidence type="ECO:0008006" key="4">
    <source>
        <dbReference type="Google" id="ProtNLM"/>
    </source>
</evidence>
<dbReference type="Proteomes" id="UP000182894">
    <property type="component" value="Unassembled WGS sequence"/>
</dbReference>
<feature type="chain" id="PRO_5010325057" description="DUF2790 domain-containing protein" evidence="1">
    <location>
        <begin position="23"/>
        <end position="85"/>
    </location>
</feature>
<feature type="signal peptide" evidence="1">
    <location>
        <begin position="1"/>
        <end position="22"/>
    </location>
</feature>
<evidence type="ECO:0000256" key="1">
    <source>
        <dbReference type="SAM" id="SignalP"/>
    </source>
</evidence>
<gene>
    <name evidence="2" type="ORF">SAMN05216605_10749</name>
</gene>
<accession>A0A1G8DIH9</accession>